<evidence type="ECO:0000313" key="9">
    <source>
        <dbReference type="EMBL" id="CAF3642732.1"/>
    </source>
</evidence>
<evidence type="ECO:0000256" key="5">
    <source>
        <dbReference type="PROSITE-ProRule" id="PRU00125"/>
    </source>
</evidence>
<evidence type="ECO:0000256" key="4">
    <source>
        <dbReference type="ARBA" id="ARBA00023038"/>
    </source>
</evidence>
<accession>A0A814NNV0</accession>
<keyword evidence="3 5" id="KW-0862">Zinc</keyword>
<dbReference type="Proteomes" id="UP000681722">
    <property type="component" value="Unassembled WGS sequence"/>
</dbReference>
<dbReference type="EMBL" id="CAJOBA010002387">
    <property type="protein sequence ID" value="CAF3642732.1"/>
    <property type="molecule type" value="Genomic_DNA"/>
</dbReference>
<evidence type="ECO:0000256" key="3">
    <source>
        <dbReference type="ARBA" id="ARBA00022833"/>
    </source>
</evidence>
<dbReference type="CDD" id="cd08368">
    <property type="entry name" value="LIM"/>
    <property type="match status" value="2"/>
</dbReference>
<dbReference type="GO" id="GO:0003712">
    <property type="term" value="F:transcription coregulator activity"/>
    <property type="evidence" value="ECO:0007669"/>
    <property type="project" value="TreeGrafter"/>
</dbReference>
<feature type="domain" description="LIM zinc-binding" evidence="6">
    <location>
        <begin position="168"/>
        <end position="229"/>
    </location>
</feature>
<evidence type="ECO:0000259" key="6">
    <source>
        <dbReference type="PROSITE" id="PS50023"/>
    </source>
</evidence>
<keyword evidence="2" id="KW-0677">Repeat</keyword>
<dbReference type="PANTHER" id="PTHR24205:SF16">
    <property type="entry name" value="GH01042P-RELATED"/>
    <property type="match status" value="1"/>
</dbReference>
<dbReference type="Gene3D" id="2.10.110.10">
    <property type="entry name" value="Cysteine Rich Protein"/>
    <property type="match status" value="4"/>
</dbReference>
<proteinExistence type="predicted"/>
<evidence type="ECO:0000313" key="8">
    <source>
        <dbReference type="EMBL" id="CAF1092979.1"/>
    </source>
</evidence>
<dbReference type="PROSITE" id="PS50023">
    <property type="entry name" value="LIM_DOMAIN_2"/>
    <property type="match status" value="3"/>
</dbReference>
<dbReference type="GO" id="GO:0030018">
    <property type="term" value="C:Z disc"/>
    <property type="evidence" value="ECO:0007669"/>
    <property type="project" value="TreeGrafter"/>
</dbReference>
<dbReference type="EMBL" id="CAJNOK010002387">
    <property type="protein sequence ID" value="CAF0857752.1"/>
    <property type="molecule type" value="Genomic_DNA"/>
</dbReference>
<evidence type="ECO:0000256" key="2">
    <source>
        <dbReference type="ARBA" id="ARBA00022737"/>
    </source>
</evidence>
<keyword evidence="4 5" id="KW-0440">LIM domain</keyword>
<name>A0A814NNV0_9BILA</name>
<dbReference type="SMART" id="SM00132">
    <property type="entry name" value="LIM"/>
    <property type="match status" value="4"/>
</dbReference>
<feature type="domain" description="LIM zinc-binding" evidence="6">
    <location>
        <begin position="20"/>
        <end position="93"/>
    </location>
</feature>
<protein>
    <recommendedName>
        <fullName evidence="6">LIM zinc-binding domain-containing protein</fullName>
    </recommendedName>
</protein>
<dbReference type="PROSITE" id="PS00478">
    <property type="entry name" value="LIM_DOMAIN_1"/>
    <property type="match status" value="2"/>
</dbReference>
<comment type="caution">
    <text evidence="8">The sequence shown here is derived from an EMBL/GenBank/DDBJ whole genome shotgun (WGS) entry which is preliminary data.</text>
</comment>
<keyword evidence="1 5" id="KW-0479">Metal-binding</keyword>
<dbReference type="SUPFAM" id="SSF57716">
    <property type="entry name" value="Glucocorticoid receptor-like (DNA-binding domain)"/>
    <property type="match status" value="2"/>
</dbReference>
<dbReference type="GO" id="GO:0046872">
    <property type="term" value="F:metal ion binding"/>
    <property type="evidence" value="ECO:0007669"/>
    <property type="project" value="UniProtKB-KW"/>
</dbReference>
<dbReference type="AlphaFoldDB" id="A0A814NNV0"/>
<dbReference type="PANTHER" id="PTHR24205">
    <property type="entry name" value="FOUR AND A HALF LIM DOMAINS PROTEIN"/>
    <property type="match status" value="1"/>
</dbReference>
<dbReference type="EMBL" id="CAJOBC010005286">
    <property type="protein sequence ID" value="CAF3858383.1"/>
    <property type="molecule type" value="Genomic_DNA"/>
</dbReference>
<feature type="domain" description="LIM zinc-binding" evidence="6">
    <location>
        <begin position="236"/>
        <end position="297"/>
    </location>
</feature>
<keyword evidence="11" id="KW-1185">Reference proteome</keyword>
<evidence type="ECO:0000256" key="1">
    <source>
        <dbReference type="ARBA" id="ARBA00022723"/>
    </source>
</evidence>
<dbReference type="GO" id="GO:0005634">
    <property type="term" value="C:nucleus"/>
    <property type="evidence" value="ECO:0007669"/>
    <property type="project" value="TreeGrafter"/>
</dbReference>
<dbReference type="Proteomes" id="UP000677228">
    <property type="component" value="Unassembled WGS sequence"/>
</dbReference>
<dbReference type="InterPro" id="IPR001781">
    <property type="entry name" value="Znf_LIM"/>
</dbReference>
<organism evidence="8 11">
    <name type="scientific">Didymodactylos carnosus</name>
    <dbReference type="NCBI Taxonomy" id="1234261"/>
    <lineage>
        <taxon>Eukaryota</taxon>
        <taxon>Metazoa</taxon>
        <taxon>Spiralia</taxon>
        <taxon>Gnathifera</taxon>
        <taxon>Rotifera</taxon>
        <taxon>Eurotatoria</taxon>
        <taxon>Bdelloidea</taxon>
        <taxon>Philodinida</taxon>
        <taxon>Philodinidae</taxon>
        <taxon>Didymodactylos</taxon>
    </lineage>
</organism>
<dbReference type="Proteomes" id="UP000682733">
    <property type="component" value="Unassembled WGS sequence"/>
</dbReference>
<evidence type="ECO:0000313" key="11">
    <source>
        <dbReference type="Proteomes" id="UP000663829"/>
    </source>
</evidence>
<dbReference type="Proteomes" id="UP000663829">
    <property type="component" value="Unassembled WGS sequence"/>
</dbReference>
<dbReference type="Pfam" id="PF00412">
    <property type="entry name" value="LIM"/>
    <property type="match status" value="4"/>
</dbReference>
<dbReference type="OrthoDB" id="1112565at2759"/>
<sequence length="306" mass="34937">MPEVQKSTTTMSTTQPDGNVICNKCNEKILNVMTADDGKVYHPHCFNCSDCGKTLAGGFFYKSKPSNKPTDVPLKFDDSIRYCETCYKKIAPKCDRCTQAIEASSVMWNDKKYHESCFTCWGNDKEKVCNKLMKDEPVYPDGNKWYCRACYDKLDTGRKAAGREILEKKCKNCHKGFTSGTQVSEFKEDYFHPDCLTCTQCGKSICQRKFYHQEYKMQSDNKTNLLCEQCHYNNSPECAECKEKILDGQSYGFEGKSFHGRCFMCAQCKTEIGTNHFSKSKDGKYLCARCTAHHSQTNTHHGQQHG</sequence>
<reference evidence="8" key="1">
    <citation type="submission" date="2021-02" db="EMBL/GenBank/DDBJ databases">
        <authorList>
            <person name="Nowell W R."/>
        </authorList>
    </citation>
    <scope>NUCLEOTIDE SEQUENCE</scope>
</reference>
<gene>
    <name evidence="8" type="ORF">GPM918_LOCUS18357</name>
    <name evidence="7" type="ORF">OVA965_LOCUS7476</name>
    <name evidence="10" type="ORF">SRO942_LOCUS18354</name>
    <name evidence="9" type="ORF">TMI583_LOCUS7471</name>
</gene>
<evidence type="ECO:0000313" key="10">
    <source>
        <dbReference type="EMBL" id="CAF3858383.1"/>
    </source>
</evidence>
<evidence type="ECO:0000313" key="7">
    <source>
        <dbReference type="EMBL" id="CAF0857752.1"/>
    </source>
</evidence>
<dbReference type="EMBL" id="CAJNOQ010005286">
    <property type="protein sequence ID" value="CAF1092979.1"/>
    <property type="molecule type" value="Genomic_DNA"/>
</dbReference>